<feature type="domain" description="FBD" evidence="3">
    <location>
        <begin position="435"/>
        <end position="477"/>
    </location>
</feature>
<organism evidence="5 6">
    <name type="scientific">Urochloa decumbens</name>
    <dbReference type="NCBI Taxonomy" id="240449"/>
    <lineage>
        <taxon>Eukaryota</taxon>
        <taxon>Viridiplantae</taxon>
        <taxon>Streptophyta</taxon>
        <taxon>Embryophyta</taxon>
        <taxon>Tracheophyta</taxon>
        <taxon>Spermatophyta</taxon>
        <taxon>Magnoliopsida</taxon>
        <taxon>Liliopsida</taxon>
        <taxon>Poales</taxon>
        <taxon>Poaceae</taxon>
        <taxon>PACMAD clade</taxon>
        <taxon>Panicoideae</taxon>
        <taxon>Panicodae</taxon>
        <taxon>Paniceae</taxon>
        <taxon>Melinidinae</taxon>
        <taxon>Urochloa</taxon>
    </lineage>
</organism>
<evidence type="ECO:0008006" key="7">
    <source>
        <dbReference type="Google" id="ProtNLM"/>
    </source>
</evidence>
<dbReference type="SUPFAM" id="SSF81383">
    <property type="entry name" value="F-box domain"/>
    <property type="match status" value="1"/>
</dbReference>
<reference evidence="5 6" key="2">
    <citation type="submission" date="2024-10" db="EMBL/GenBank/DDBJ databases">
        <authorList>
            <person name="Ryan C."/>
        </authorList>
    </citation>
    <scope>NUCLEOTIDE SEQUENCE [LARGE SCALE GENOMIC DNA]</scope>
</reference>
<dbReference type="PANTHER" id="PTHR32141">
    <property type="match status" value="1"/>
</dbReference>
<feature type="domain" description="F-box" evidence="2">
    <location>
        <begin position="36"/>
        <end position="76"/>
    </location>
</feature>
<evidence type="ECO:0000259" key="4">
    <source>
        <dbReference type="Pfam" id="PF24758"/>
    </source>
</evidence>
<dbReference type="Gene3D" id="3.80.10.10">
    <property type="entry name" value="Ribonuclease Inhibitor"/>
    <property type="match status" value="2"/>
</dbReference>
<evidence type="ECO:0000259" key="3">
    <source>
        <dbReference type="Pfam" id="PF08387"/>
    </source>
</evidence>
<evidence type="ECO:0000313" key="6">
    <source>
        <dbReference type="Proteomes" id="UP001497457"/>
    </source>
</evidence>
<dbReference type="SUPFAM" id="SSF52047">
    <property type="entry name" value="RNI-like"/>
    <property type="match status" value="1"/>
</dbReference>
<feature type="domain" description="F-box/LRR-repeat protein 15/At3g58940/PEG3-like LRR" evidence="4">
    <location>
        <begin position="221"/>
        <end position="419"/>
    </location>
</feature>
<dbReference type="PANTHER" id="PTHR32141:SF160">
    <property type="entry name" value="F-BOX DOMAIN-CONTAINING PROTEIN"/>
    <property type="match status" value="1"/>
</dbReference>
<protein>
    <recommendedName>
        <fullName evidence="7">FBD domain-containing protein</fullName>
    </recommendedName>
</protein>
<dbReference type="InterPro" id="IPR036047">
    <property type="entry name" value="F-box-like_dom_sf"/>
</dbReference>
<feature type="region of interest" description="Disordered" evidence="1">
    <location>
        <begin position="1"/>
        <end position="29"/>
    </location>
</feature>
<dbReference type="Pfam" id="PF08387">
    <property type="entry name" value="FBD"/>
    <property type="match status" value="1"/>
</dbReference>
<dbReference type="InterPro" id="IPR055302">
    <property type="entry name" value="F-box_dom-containing"/>
</dbReference>
<dbReference type="Pfam" id="PF24758">
    <property type="entry name" value="LRR_At5g56370"/>
    <property type="match status" value="2"/>
</dbReference>
<dbReference type="EMBL" id="OZ075127">
    <property type="protein sequence ID" value="CAL4950690.1"/>
    <property type="molecule type" value="Genomic_DNA"/>
</dbReference>
<evidence type="ECO:0000313" key="5">
    <source>
        <dbReference type="EMBL" id="CAL4950690.1"/>
    </source>
</evidence>
<dbReference type="CDD" id="cd22160">
    <property type="entry name" value="F-box_AtFBL13-like"/>
    <property type="match status" value="1"/>
</dbReference>
<dbReference type="InterPro" id="IPR006566">
    <property type="entry name" value="FBD"/>
</dbReference>
<dbReference type="Pfam" id="PF00646">
    <property type="entry name" value="F-box"/>
    <property type="match status" value="1"/>
</dbReference>
<reference evidence="6" key="1">
    <citation type="submission" date="2024-06" db="EMBL/GenBank/DDBJ databases">
        <authorList>
            <person name="Ryan C."/>
        </authorList>
    </citation>
    <scope>NUCLEOTIDE SEQUENCE [LARGE SCALE GENOMIC DNA]</scope>
</reference>
<feature type="domain" description="F-box/LRR-repeat protein 15/At3g58940/PEG3-like LRR" evidence="4">
    <location>
        <begin position="120"/>
        <end position="216"/>
    </location>
</feature>
<dbReference type="InterPro" id="IPR001810">
    <property type="entry name" value="F-box_dom"/>
</dbReference>
<dbReference type="InterPro" id="IPR055411">
    <property type="entry name" value="LRR_FXL15/At3g58940/PEG3-like"/>
</dbReference>
<keyword evidence="6" id="KW-1185">Reference proteome</keyword>
<accession>A0ABC8YYD8</accession>
<gene>
    <name evidence="5" type="ORF">URODEC1_LOCUS38524</name>
</gene>
<proteinExistence type="predicted"/>
<dbReference type="InterPro" id="IPR053781">
    <property type="entry name" value="F-box_AtFBL13-like"/>
</dbReference>
<evidence type="ECO:0000256" key="1">
    <source>
        <dbReference type="SAM" id="MobiDB-lite"/>
    </source>
</evidence>
<dbReference type="InterPro" id="IPR032675">
    <property type="entry name" value="LRR_dom_sf"/>
</dbReference>
<name>A0ABC8YYD8_9POAL</name>
<evidence type="ECO:0000259" key="2">
    <source>
        <dbReference type="Pfam" id="PF00646"/>
    </source>
</evidence>
<sequence length="523" mass="59130">MGVVTRAQAKRRSSHQSDGEEQPLRGGRGGGGADFISLLPDEILGSIISLLPTKQGARTQILSSRWRALWRSAPLNLEASGLDRIDKALVSRILSEHQGIGRRFSVSPFILDARGDSATLDSWLLSPALNNLQVLDFSFFPLFSSIHLMPHSALRFSSTLRIAKFSCCQFPDDAGHQLHLPNLLHLELGSVIISEDSLHSLLGGCPALDRFVLRHIYGSSPWPQILPSALHFPSTLHIAEFGRCRFPDIVAHQVHFPNICRLTMKTVTISEVSLHAMLSSCPALNSLMLFYSSGFSQFRINSLKLKHVEMSFRRSNADRLHELIVENAPCLERLYHRGPRDEEMHISIISAPKLKILGRLTDHISWLELGTTVFKGLHDVRMGTVMRSVKVLSLSLDSLRLDVIINLMRCFPCMEELYIEAHMARKNKQRLYSRDHIECLDHHLKKLEISYYSGKKLHVEFVKFFVLNASVLESLVLHVDRDKVGSDWCIENQRRQLQLQKRASIGAQIDFAFGECFTYLSDD</sequence>
<dbReference type="Proteomes" id="UP001497457">
    <property type="component" value="Chromosome 17b"/>
</dbReference>
<dbReference type="AlphaFoldDB" id="A0ABC8YYD8"/>